<dbReference type="InterPro" id="IPR009016">
    <property type="entry name" value="Fe_hydrogenase"/>
</dbReference>
<dbReference type="GO" id="GO:0005506">
    <property type="term" value="F:iron ion binding"/>
    <property type="evidence" value="ECO:0007669"/>
    <property type="project" value="InterPro"/>
</dbReference>
<dbReference type="PROSITE" id="PS00198">
    <property type="entry name" value="4FE4S_FER_1"/>
    <property type="match status" value="1"/>
</dbReference>
<comment type="cofactor">
    <cofactor evidence="13">
        <name>[2Fe-2S] cluster</name>
        <dbReference type="ChEBI" id="CHEBI:190135"/>
    </cofactor>
</comment>
<keyword evidence="12" id="KW-0472">Membrane</keyword>
<dbReference type="InterPro" id="IPR001041">
    <property type="entry name" value="2Fe-2S_ferredoxin-type"/>
</dbReference>
<dbReference type="GO" id="GO:0016020">
    <property type="term" value="C:membrane"/>
    <property type="evidence" value="ECO:0007669"/>
    <property type="project" value="UniProtKB-SubCell"/>
</dbReference>
<evidence type="ECO:0000259" key="15">
    <source>
        <dbReference type="PROSITE" id="PS51379"/>
    </source>
</evidence>
<evidence type="ECO:0000256" key="4">
    <source>
        <dbReference type="ARBA" id="ARBA00022485"/>
    </source>
</evidence>
<keyword evidence="8" id="KW-1278">Translocase</keyword>
<dbReference type="InterPro" id="IPR050340">
    <property type="entry name" value="Cytosolic_Fe-S_CAF"/>
</dbReference>
<dbReference type="PROSITE" id="PS00641">
    <property type="entry name" value="COMPLEX1_75K_1"/>
    <property type="match status" value="1"/>
</dbReference>
<dbReference type="KEGG" id="ehn:H9Q80_18870"/>
<dbReference type="SUPFAM" id="SSF54292">
    <property type="entry name" value="2Fe-2S ferredoxin-like"/>
    <property type="match status" value="1"/>
</dbReference>
<evidence type="ECO:0000256" key="7">
    <source>
        <dbReference type="ARBA" id="ARBA00022737"/>
    </source>
</evidence>
<dbReference type="InterPro" id="IPR017896">
    <property type="entry name" value="4Fe4S_Fe-S-bd"/>
</dbReference>
<comment type="subcellular location">
    <subcellularLocation>
        <location evidence="2">Membrane</location>
    </subcellularLocation>
</comment>
<dbReference type="InterPro" id="IPR000283">
    <property type="entry name" value="NADH_UbQ_OxRdtase_75kDa_su_CS"/>
</dbReference>
<feature type="domain" description="4Fe-4S ferredoxin-type" evidence="15">
    <location>
        <begin position="179"/>
        <end position="208"/>
    </location>
</feature>
<dbReference type="CDD" id="cd00207">
    <property type="entry name" value="fer2"/>
    <property type="match status" value="1"/>
</dbReference>
<evidence type="ECO:0000259" key="14">
    <source>
        <dbReference type="PROSITE" id="PS51085"/>
    </source>
</evidence>
<feature type="domain" description="4Fe-4S ferredoxin-type" evidence="15">
    <location>
        <begin position="136"/>
        <end position="166"/>
    </location>
</feature>
<keyword evidence="5" id="KW-0001">2Fe-2S</keyword>
<dbReference type="GO" id="GO:0008901">
    <property type="term" value="F:ferredoxin hydrogenase activity"/>
    <property type="evidence" value="ECO:0007669"/>
    <property type="project" value="InterPro"/>
</dbReference>
<keyword evidence="18" id="KW-1185">Reference proteome</keyword>
<gene>
    <name evidence="17" type="ORF">H9Q80_18870</name>
</gene>
<keyword evidence="4" id="KW-0004">4Fe-4S</keyword>
<dbReference type="PANTHER" id="PTHR11615">
    <property type="entry name" value="NITRATE, FORMATE, IRON DEHYDROGENASE"/>
    <property type="match status" value="1"/>
</dbReference>
<dbReference type="GO" id="GO:0008137">
    <property type="term" value="F:NADH dehydrogenase (ubiquinone) activity"/>
    <property type="evidence" value="ECO:0007669"/>
    <property type="project" value="InterPro"/>
</dbReference>
<keyword evidence="9" id="KW-0408">Iron</keyword>
<dbReference type="GO" id="GO:0042773">
    <property type="term" value="P:ATP synthesis coupled electron transport"/>
    <property type="evidence" value="ECO:0007669"/>
    <property type="project" value="InterPro"/>
</dbReference>
<name>A0A7G9GN91_9FIRM</name>
<dbReference type="FunFam" id="3.10.20.740:FF:000004">
    <property type="entry name" value="NADH-quinone oxidoreductase"/>
    <property type="match status" value="1"/>
</dbReference>
<dbReference type="SUPFAM" id="SSF46548">
    <property type="entry name" value="alpha-helical ferredoxin"/>
    <property type="match status" value="1"/>
</dbReference>
<evidence type="ECO:0000256" key="1">
    <source>
        <dbReference type="ARBA" id="ARBA00001966"/>
    </source>
</evidence>
<dbReference type="Pfam" id="PF10588">
    <property type="entry name" value="NADH-G_4Fe-4S_3"/>
    <property type="match status" value="1"/>
</dbReference>
<dbReference type="Gene3D" id="3.40.950.10">
    <property type="entry name" value="Fe-only Hydrogenase (Larger Subunit), Chain L, domain 3"/>
    <property type="match status" value="1"/>
</dbReference>
<evidence type="ECO:0000256" key="12">
    <source>
        <dbReference type="ARBA" id="ARBA00023136"/>
    </source>
</evidence>
<dbReference type="AlphaFoldDB" id="A0A7G9GN91"/>
<dbReference type="GO" id="GO:0051537">
    <property type="term" value="F:2 iron, 2 sulfur cluster binding"/>
    <property type="evidence" value="ECO:0007669"/>
    <property type="project" value="UniProtKB-KW"/>
</dbReference>
<dbReference type="InterPro" id="IPR004108">
    <property type="entry name" value="Fe_hydrogenase_lsu_C"/>
</dbReference>
<evidence type="ECO:0000256" key="5">
    <source>
        <dbReference type="ARBA" id="ARBA00022714"/>
    </source>
</evidence>
<evidence type="ECO:0000259" key="16">
    <source>
        <dbReference type="PROSITE" id="PS51839"/>
    </source>
</evidence>
<dbReference type="PROSITE" id="PS51839">
    <property type="entry name" value="4FE4S_HC3"/>
    <property type="match status" value="1"/>
</dbReference>
<keyword evidence="6" id="KW-0479">Metal-binding</keyword>
<organism evidence="17 18">
    <name type="scientific">[Eubacterium] hominis</name>
    <dbReference type="NCBI Taxonomy" id="2764325"/>
    <lineage>
        <taxon>Bacteria</taxon>
        <taxon>Bacillati</taxon>
        <taxon>Bacillota</taxon>
        <taxon>Erysipelotrichia</taxon>
        <taxon>Erysipelotrichales</taxon>
        <taxon>Erysipelotrichaceae</taxon>
        <taxon>Amedibacillus</taxon>
    </lineage>
</organism>
<dbReference type="InterPro" id="IPR003149">
    <property type="entry name" value="Fe_hydrogenase_ssu"/>
</dbReference>
<dbReference type="Proteomes" id="UP000515856">
    <property type="component" value="Chromosome"/>
</dbReference>
<dbReference type="Gene3D" id="4.10.260.20">
    <property type="entry name" value="Iron hydrogenase, small subunit"/>
    <property type="match status" value="1"/>
</dbReference>
<evidence type="ECO:0000256" key="3">
    <source>
        <dbReference type="ARBA" id="ARBA00005404"/>
    </source>
</evidence>
<keyword evidence="11" id="KW-0520">NAD</keyword>
<dbReference type="SMART" id="SM00902">
    <property type="entry name" value="Fe_hyd_SSU"/>
    <property type="match status" value="1"/>
</dbReference>
<dbReference type="GO" id="GO:0051539">
    <property type="term" value="F:4 iron, 4 sulfur cluster binding"/>
    <property type="evidence" value="ECO:0007669"/>
    <property type="project" value="UniProtKB-KW"/>
</dbReference>
<dbReference type="InterPro" id="IPR036991">
    <property type="entry name" value="Fe_hydrogenase_ssu_sf"/>
</dbReference>
<dbReference type="RefSeq" id="WP_117453770.1">
    <property type="nucleotide sequence ID" value="NZ_CP060636.1"/>
</dbReference>
<dbReference type="Pfam" id="PF02256">
    <property type="entry name" value="Fe_hyd_SSU"/>
    <property type="match status" value="1"/>
</dbReference>
<dbReference type="Pfam" id="PF13510">
    <property type="entry name" value="Fer2_4"/>
    <property type="match status" value="1"/>
</dbReference>
<sequence>MVTLTIDHHQIEVSEGITILEAAKQNHINIPHLCYLKDINEIGACRICMVEVEGKDKLVTSCNTQVQEGMVLYTNSPKVRETRRMNVELLLSQHDCECAYCSRSGNCSLQTIANDLGITSLNYEKDVTYTPWNKAFPLQRESNKCIKCMRCIQICDKVQNLNVWDVCSTGSRTTVNVSLNRKIEEADCSLCGQCITHCPVNGLHTRDDTEIVFDALNDPDKICIAQIAPAVRAAWGESVGLSHDQATVGKMACALRRMGVDYVFDTDFGADLTIMEEASEFIERLKRADSNEMPMFTSCCPGWVRFLKSQYPDMVSHLSTSKSPHQMFGAIIKTYVAEKLGVDPDKIFVMSIMPCVAKKHECDIPNINDAGAGKDVDVVITTREFVRMLRAEHVAIETLCDEPLDQPVSHASGAGVIFGATGGVMEAALRSAYYFVTGNNPDADMFESVRGMEGCKAQSFIINGQRLSCAVVSGLGNTRKLIEAICKGDVHYDFVEVMACPGGCSGGGGQPIHDGKEMAAVRANALYQLDKHEAIRHSHENPDIQKLYQEYLEHPLSEKAEKLLHTDHFGWDMPSQKN</sequence>
<dbReference type="SMART" id="SM00929">
    <property type="entry name" value="NADH-G_4Fe-4S_3"/>
    <property type="match status" value="1"/>
</dbReference>
<evidence type="ECO:0000256" key="6">
    <source>
        <dbReference type="ARBA" id="ARBA00022723"/>
    </source>
</evidence>
<keyword evidence="7" id="KW-0677">Repeat</keyword>
<protein>
    <submittedName>
        <fullName evidence="17">Iron hydrogenase small subunit</fullName>
    </submittedName>
</protein>
<dbReference type="SUPFAM" id="SSF53920">
    <property type="entry name" value="Fe-only hydrogenase"/>
    <property type="match status" value="1"/>
</dbReference>
<evidence type="ECO:0000313" key="18">
    <source>
        <dbReference type="Proteomes" id="UP000515856"/>
    </source>
</evidence>
<feature type="domain" description="2Fe-2S ferredoxin-type" evidence="14">
    <location>
        <begin position="1"/>
        <end position="78"/>
    </location>
</feature>
<comment type="cofactor">
    <cofactor evidence="1">
        <name>[4Fe-4S] cluster</name>
        <dbReference type="ChEBI" id="CHEBI:49883"/>
    </cofactor>
</comment>
<dbReference type="EMBL" id="CP060636">
    <property type="protein sequence ID" value="QNM12273.1"/>
    <property type="molecule type" value="Genomic_DNA"/>
</dbReference>
<dbReference type="InterPro" id="IPR013352">
    <property type="entry name" value="Fe_hydrogenase_subset"/>
</dbReference>
<evidence type="ECO:0000313" key="17">
    <source>
        <dbReference type="EMBL" id="QNM12273.1"/>
    </source>
</evidence>
<dbReference type="InterPro" id="IPR017900">
    <property type="entry name" value="4Fe4S_Fe_S_CS"/>
</dbReference>
<reference evidence="17 18" key="1">
    <citation type="submission" date="2020-08" db="EMBL/GenBank/DDBJ databases">
        <authorList>
            <person name="Liu C."/>
            <person name="Sun Q."/>
        </authorList>
    </citation>
    <scope>NUCLEOTIDE SEQUENCE [LARGE SCALE GENOMIC DNA]</scope>
    <source>
        <strain evidence="17 18">NSJ-61</strain>
    </source>
</reference>
<accession>A0A7G9GN91</accession>
<dbReference type="Gene3D" id="3.40.50.1780">
    <property type="match status" value="1"/>
</dbReference>
<dbReference type="NCBIfam" id="TIGR02512">
    <property type="entry name" value="FeFe_hydrog_A"/>
    <property type="match status" value="1"/>
</dbReference>
<evidence type="ECO:0000256" key="2">
    <source>
        <dbReference type="ARBA" id="ARBA00004370"/>
    </source>
</evidence>
<dbReference type="Gene3D" id="3.30.70.20">
    <property type="match status" value="1"/>
</dbReference>
<keyword evidence="10" id="KW-0411">Iron-sulfur</keyword>
<evidence type="ECO:0000256" key="8">
    <source>
        <dbReference type="ARBA" id="ARBA00022967"/>
    </source>
</evidence>
<evidence type="ECO:0000256" key="10">
    <source>
        <dbReference type="ARBA" id="ARBA00023014"/>
    </source>
</evidence>
<evidence type="ECO:0000256" key="13">
    <source>
        <dbReference type="ARBA" id="ARBA00034078"/>
    </source>
</evidence>
<dbReference type="PROSITE" id="PS51379">
    <property type="entry name" value="4FE4S_FER_2"/>
    <property type="match status" value="2"/>
</dbReference>
<evidence type="ECO:0000256" key="11">
    <source>
        <dbReference type="ARBA" id="ARBA00023027"/>
    </source>
</evidence>
<proteinExistence type="inferred from homology"/>
<evidence type="ECO:0000256" key="9">
    <source>
        <dbReference type="ARBA" id="ARBA00023004"/>
    </source>
</evidence>
<dbReference type="Gene3D" id="3.10.20.740">
    <property type="match status" value="1"/>
</dbReference>
<dbReference type="InterPro" id="IPR036010">
    <property type="entry name" value="2Fe-2S_ferredoxin-like_sf"/>
</dbReference>
<dbReference type="PROSITE" id="PS51085">
    <property type="entry name" value="2FE2S_FER_2"/>
    <property type="match status" value="1"/>
</dbReference>
<dbReference type="InterPro" id="IPR019574">
    <property type="entry name" value="NADH_UbQ_OxRdtase_Gsu_4Fe4S-bd"/>
</dbReference>
<feature type="domain" description="4Fe-4S His(Cys)3-ligated-type" evidence="16">
    <location>
        <begin position="78"/>
        <end position="117"/>
    </location>
</feature>
<dbReference type="Pfam" id="PF02906">
    <property type="entry name" value="Fe_hyd_lg_C"/>
    <property type="match status" value="1"/>
</dbReference>
<comment type="similarity">
    <text evidence="3">Belongs to the complex I 75 kDa subunit family.</text>
</comment>
<dbReference type="FunFam" id="3.30.70.20:FF:000035">
    <property type="entry name" value="Iron hydrogenase 1"/>
    <property type="match status" value="1"/>
</dbReference>